<dbReference type="CDD" id="cd00090">
    <property type="entry name" value="HTH_ARSR"/>
    <property type="match status" value="1"/>
</dbReference>
<dbReference type="Pfam" id="PF01022">
    <property type="entry name" value="HTH_5"/>
    <property type="match status" value="1"/>
</dbReference>
<evidence type="ECO:0000259" key="2">
    <source>
        <dbReference type="PROSITE" id="PS50987"/>
    </source>
</evidence>
<feature type="domain" description="HTH arsR-type" evidence="2">
    <location>
        <begin position="213"/>
        <end position="306"/>
    </location>
</feature>
<sequence length="306" mass="36640">MSYDITFRFKPVYEFMNSLHTFICRKSHKKIELSLSWVKQTQSMLTTEYSSLLHEWQMDDEWKYAYLLLEREDIYTAEDYITFLENTSDKDLLDQFISLCKDWNFEIPEFEMNRFRERYKELFYEWNEQYFKQLSPEVCKALQAEYAVRLAEKEYKSADSLLDETTRGLVFGRTEGLIRIVLIPQYHFQPLHIFWHYGNTIVCHYAAPIYLGDDAVIPPHDLRVIRSLGEKNRLKILKYLHQGPRSFIEIVRHLELSKGITHDHISKLRSSGLLYAHFDGENLIEYSIRSHALRQVERSLLHYIEG</sequence>
<dbReference type="InterPro" id="IPR001845">
    <property type="entry name" value="HTH_ArsR_DNA-bd_dom"/>
</dbReference>
<dbReference type="PROSITE" id="PS50987">
    <property type="entry name" value="HTH_ARSR_2"/>
    <property type="match status" value="1"/>
</dbReference>
<comment type="caution">
    <text evidence="3">The sequence shown here is derived from an EMBL/GenBank/DDBJ whole genome shotgun (WGS) entry which is preliminary data.</text>
</comment>
<dbReference type="EMBL" id="JACSQL010000003">
    <property type="protein sequence ID" value="MBD7968244.1"/>
    <property type="molecule type" value="Genomic_DNA"/>
</dbReference>
<accession>A0ABR8SXK6</accession>
<keyword evidence="1" id="KW-0238">DNA-binding</keyword>
<dbReference type="Proteomes" id="UP000608071">
    <property type="component" value="Unassembled WGS sequence"/>
</dbReference>
<evidence type="ECO:0000313" key="4">
    <source>
        <dbReference type="Proteomes" id="UP000608071"/>
    </source>
</evidence>
<dbReference type="RefSeq" id="WP_191799490.1">
    <property type="nucleotide sequence ID" value="NZ_JACSQL010000003.1"/>
</dbReference>
<organism evidence="3 4">
    <name type="scientific">Paenibacillus gallinarum</name>
    <dbReference type="NCBI Taxonomy" id="2762232"/>
    <lineage>
        <taxon>Bacteria</taxon>
        <taxon>Bacillati</taxon>
        <taxon>Bacillota</taxon>
        <taxon>Bacilli</taxon>
        <taxon>Bacillales</taxon>
        <taxon>Paenibacillaceae</taxon>
        <taxon>Paenibacillus</taxon>
    </lineage>
</organism>
<dbReference type="Gene3D" id="1.10.10.10">
    <property type="entry name" value="Winged helix-like DNA-binding domain superfamily/Winged helix DNA-binding domain"/>
    <property type="match status" value="1"/>
</dbReference>
<protein>
    <submittedName>
        <fullName evidence="3">Winged helix-turn-helix transcriptional regulator</fullName>
    </submittedName>
</protein>
<evidence type="ECO:0000256" key="1">
    <source>
        <dbReference type="ARBA" id="ARBA00023125"/>
    </source>
</evidence>
<keyword evidence="4" id="KW-1185">Reference proteome</keyword>
<dbReference type="SUPFAM" id="SSF46785">
    <property type="entry name" value="Winged helix' DNA-binding domain"/>
    <property type="match status" value="1"/>
</dbReference>
<evidence type="ECO:0000313" key="3">
    <source>
        <dbReference type="EMBL" id="MBD7968244.1"/>
    </source>
</evidence>
<dbReference type="InterPro" id="IPR036388">
    <property type="entry name" value="WH-like_DNA-bd_sf"/>
</dbReference>
<reference evidence="3 4" key="1">
    <citation type="submission" date="2020-08" db="EMBL/GenBank/DDBJ databases">
        <title>A Genomic Blueprint of the Chicken Gut Microbiome.</title>
        <authorList>
            <person name="Gilroy R."/>
            <person name="Ravi A."/>
            <person name="Getino M."/>
            <person name="Pursley I."/>
            <person name="Horton D.L."/>
            <person name="Alikhan N.-F."/>
            <person name="Baker D."/>
            <person name="Gharbi K."/>
            <person name="Hall N."/>
            <person name="Watson M."/>
            <person name="Adriaenssens E.M."/>
            <person name="Foster-Nyarko E."/>
            <person name="Jarju S."/>
            <person name="Secka A."/>
            <person name="Antonio M."/>
            <person name="Oren A."/>
            <person name="Chaudhuri R."/>
            <person name="La Ragione R.M."/>
            <person name="Hildebrand F."/>
            <person name="Pallen M.J."/>
        </authorList>
    </citation>
    <scope>NUCLEOTIDE SEQUENCE [LARGE SCALE GENOMIC DNA]</scope>
    <source>
        <strain evidence="3 4">Sa2BVA9</strain>
    </source>
</reference>
<dbReference type="SMART" id="SM00418">
    <property type="entry name" value="HTH_ARSR"/>
    <property type="match status" value="1"/>
</dbReference>
<proteinExistence type="predicted"/>
<name>A0ABR8SXK6_9BACL</name>
<dbReference type="InterPro" id="IPR036390">
    <property type="entry name" value="WH_DNA-bd_sf"/>
</dbReference>
<dbReference type="InterPro" id="IPR011991">
    <property type="entry name" value="ArsR-like_HTH"/>
</dbReference>
<gene>
    <name evidence="3" type="ORF">H9647_09225</name>
</gene>